<dbReference type="Proteomes" id="UP001066276">
    <property type="component" value="Chromosome 2_1"/>
</dbReference>
<feature type="non-terminal residue" evidence="2">
    <location>
        <position position="59"/>
    </location>
</feature>
<comment type="caution">
    <text evidence="2">The sequence shown here is derived from an EMBL/GenBank/DDBJ whole genome shotgun (WGS) entry which is preliminary data.</text>
</comment>
<accession>A0AAV7VWQ8</accession>
<dbReference type="AlphaFoldDB" id="A0AAV7VWQ8"/>
<keyword evidence="3" id="KW-1185">Reference proteome</keyword>
<dbReference type="EMBL" id="JANPWB010000003">
    <property type="protein sequence ID" value="KAJ1204459.1"/>
    <property type="molecule type" value="Genomic_DNA"/>
</dbReference>
<protein>
    <submittedName>
        <fullName evidence="2">Uncharacterized protein</fullName>
    </submittedName>
</protein>
<keyword evidence="1" id="KW-0732">Signal</keyword>
<evidence type="ECO:0000313" key="2">
    <source>
        <dbReference type="EMBL" id="KAJ1204459.1"/>
    </source>
</evidence>
<name>A0AAV7VWQ8_PLEWA</name>
<evidence type="ECO:0000256" key="1">
    <source>
        <dbReference type="SAM" id="SignalP"/>
    </source>
</evidence>
<evidence type="ECO:0000313" key="3">
    <source>
        <dbReference type="Proteomes" id="UP001066276"/>
    </source>
</evidence>
<gene>
    <name evidence="2" type="ORF">NDU88_008237</name>
</gene>
<sequence>LFGFSLCPLLLLLSLNFQFCHLQLELPFLSPFLCGQALHRDTAPWSGRGHNCSGNTIHR</sequence>
<reference evidence="2" key="1">
    <citation type="journal article" date="2022" name="bioRxiv">
        <title>Sequencing and chromosome-scale assembly of the giantPleurodeles waltlgenome.</title>
        <authorList>
            <person name="Brown T."/>
            <person name="Elewa A."/>
            <person name="Iarovenko S."/>
            <person name="Subramanian E."/>
            <person name="Araus A.J."/>
            <person name="Petzold A."/>
            <person name="Susuki M."/>
            <person name="Suzuki K.-i.T."/>
            <person name="Hayashi T."/>
            <person name="Toyoda A."/>
            <person name="Oliveira C."/>
            <person name="Osipova E."/>
            <person name="Leigh N.D."/>
            <person name="Simon A."/>
            <person name="Yun M.H."/>
        </authorList>
    </citation>
    <scope>NUCLEOTIDE SEQUENCE</scope>
    <source>
        <strain evidence="2">20211129_DDA</strain>
        <tissue evidence="2">Liver</tissue>
    </source>
</reference>
<feature type="non-terminal residue" evidence="2">
    <location>
        <position position="1"/>
    </location>
</feature>
<proteinExistence type="predicted"/>
<feature type="signal peptide" evidence="1">
    <location>
        <begin position="1"/>
        <end position="22"/>
    </location>
</feature>
<organism evidence="2 3">
    <name type="scientific">Pleurodeles waltl</name>
    <name type="common">Iberian ribbed newt</name>
    <dbReference type="NCBI Taxonomy" id="8319"/>
    <lineage>
        <taxon>Eukaryota</taxon>
        <taxon>Metazoa</taxon>
        <taxon>Chordata</taxon>
        <taxon>Craniata</taxon>
        <taxon>Vertebrata</taxon>
        <taxon>Euteleostomi</taxon>
        <taxon>Amphibia</taxon>
        <taxon>Batrachia</taxon>
        <taxon>Caudata</taxon>
        <taxon>Salamandroidea</taxon>
        <taxon>Salamandridae</taxon>
        <taxon>Pleurodelinae</taxon>
        <taxon>Pleurodeles</taxon>
    </lineage>
</organism>
<feature type="chain" id="PRO_5043877186" evidence="1">
    <location>
        <begin position="23"/>
        <end position="59"/>
    </location>
</feature>